<dbReference type="EMBL" id="AWQQ01000017">
    <property type="protein sequence ID" value="PHJ39643.1"/>
    <property type="molecule type" value="Genomic_DNA"/>
</dbReference>
<dbReference type="AlphaFoldDB" id="A0A2C6MJA3"/>
<proteinExistence type="predicted"/>
<evidence type="ECO:0000313" key="2">
    <source>
        <dbReference type="Proteomes" id="UP000222564"/>
    </source>
</evidence>
<comment type="caution">
    <text evidence="1">The sequence shown here is derived from an EMBL/GenBank/DDBJ whole genome shotgun (WGS) entry which is preliminary data.</text>
</comment>
<evidence type="ECO:0000313" key="1">
    <source>
        <dbReference type="EMBL" id="PHJ39643.1"/>
    </source>
</evidence>
<organism evidence="1 2">
    <name type="scientific">Desulforamulus profundi</name>
    <dbReference type="NCBI Taxonomy" id="1383067"/>
    <lineage>
        <taxon>Bacteria</taxon>
        <taxon>Bacillati</taxon>
        <taxon>Bacillota</taxon>
        <taxon>Clostridia</taxon>
        <taxon>Eubacteriales</taxon>
        <taxon>Peptococcaceae</taxon>
        <taxon>Desulforamulus</taxon>
    </lineage>
</organism>
<reference evidence="1 2" key="1">
    <citation type="submission" date="2013-09" db="EMBL/GenBank/DDBJ databases">
        <title>Biodegradation of hydrocarbons in the deep terrestrial subsurface : characterization of a microbial consortium composed of two Desulfotomaculum species originating from a deep geological formation.</title>
        <authorList>
            <person name="Aullo T."/>
            <person name="Berlendis S."/>
            <person name="Lascourreges J.-F."/>
            <person name="Dessort D."/>
            <person name="Saint-Laurent S."/>
            <person name="Schraauwers B."/>
            <person name="Mas J."/>
            <person name="Magot M."/>
            <person name="Ranchou-Peyruse A."/>
        </authorList>
    </citation>
    <scope>NUCLEOTIDE SEQUENCE [LARGE SCALE GENOMIC DNA]</scope>
    <source>
        <strain evidence="1 2">Bs107</strain>
    </source>
</reference>
<protein>
    <submittedName>
        <fullName evidence="1">Uncharacterized protein</fullName>
    </submittedName>
</protein>
<sequence>MNKPDGVRVTVRYLGVVRLMSGRREDVLAFP</sequence>
<dbReference type="Proteomes" id="UP000222564">
    <property type="component" value="Unassembled WGS sequence"/>
</dbReference>
<gene>
    <name evidence="1" type="ORF">P378_02190</name>
</gene>
<name>A0A2C6MJA3_9FIRM</name>
<keyword evidence="2" id="KW-1185">Reference proteome</keyword>
<accession>A0A2C6MJA3</accession>